<dbReference type="AlphaFoldDB" id="A0A150WLQ1"/>
<sequence>MAGEGKGLATLAYQANGRGACLESQLKSEGSLVDNGVNYYLGERTLALMGQNTKTVKLGGKRDRDKYERKWMPLPKAPSEEAYMQLCAPKGYDMFNGAAAWVDQLNNESLKELRKNIDGLCSPRVPMKPMEIEQWSLTSVPRMHEISNKLASFLKAGNPVSIGYSTTFLEKGRAAQPSFDNLHESSIVGMRWNDNTQTCEFKLRNSWGKSCALYAPEFQRVCEDGYLWINDRDVRSNVNALTVIKLKK</sequence>
<dbReference type="RefSeq" id="WP_061835369.1">
    <property type="nucleotide sequence ID" value="NZ_LUKE01000002.1"/>
</dbReference>
<accession>A0A150WLQ1</accession>
<organism evidence="1 2">
    <name type="scientific">Bdellovibrio bacteriovorus</name>
    <dbReference type="NCBI Taxonomy" id="959"/>
    <lineage>
        <taxon>Bacteria</taxon>
        <taxon>Pseudomonadati</taxon>
        <taxon>Bdellovibrionota</taxon>
        <taxon>Bdellovibrionia</taxon>
        <taxon>Bdellovibrionales</taxon>
        <taxon>Pseudobdellovibrionaceae</taxon>
        <taxon>Bdellovibrio</taxon>
    </lineage>
</organism>
<dbReference type="Proteomes" id="UP000075320">
    <property type="component" value="Unassembled WGS sequence"/>
</dbReference>
<protein>
    <recommendedName>
        <fullName evidence="3">Peptidase C1A papain C-terminal domain-containing protein</fullName>
    </recommendedName>
</protein>
<dbReference type="EMBL" id="LUKE01000002">
    <property type="protein sequence ID" value="KYG64858.1"/>
    <property type="molecule type" value="Genomic_DNA"/>
</dbReference>
<keyword evidence="2" id="KW-1185">Reference proteome</keyword>
<evidence type="ECO:0008006" key="3">
    <source>
        <dbReference type="Google" id="ProtNLM"/>
    </source>
</evidence>
<proteinExistence type="predicted"/>
<evidence type="ECO:0000313" key="1">
    <source>
        <dbReference type="EMBL" id="KYG64858.1"/>
    </source>
</evidence>
<dbReference type="Gene3D" id="3.90.70.10">
    <property type="entry name" value="Cysteine proteinases"/>
    <property type="match status" value="1"/>
</dbReference>
<evidence type="ECO:0000313" key="2">
    <source>
        <dbReference type="Proteomes" id="UP000075320"/>
    </source>
</evidence>
<comment type="caution">
    <text evidence="1">The sequence shown here is derived from an EMBL/GenBank/DDBJ whole genome shotgun (WGS) entry which is preliminary data.</text>
</comment>
<name>A0A150WLQ1_BDEBC</name>
<gene>
    <name evidence="1" type="ORF">AZI86_11690</name>
</gene>
<reference evidence="1 2" key="1">
    <citation type="submission" date="2016-03" db="EMBL/GenBank/DDBJ databases">
        <authorList>
            <person name="Ploux O."/>
        </authorList>
    </citation>
    <scope>NUCLEOTIDE SEQUENCE [LARGE SCALE GENOMIC DNA]</scope>
    <source>
        <strain evidence="1 2">R0</strain>
    </source>
</reference>